<dbReference type="Proteomes" id="UP000279859">
    <property type="component" value="Unassembled WGS sequence"/>
</dbReference>
<keyword evidence="4" id="KW-1185">Reference proteome</keyword>
<dbReference type="EMBL" id="RDSR01000008">
    <property type="protein sequence ID" value="RNE63628.1"/>
    <property type="molecule type" value="Genomic_DNA"/>
</dbReference>
<gene>
    <name evidence="3" type="ORF">EEJ31_06555</name>
</gene>
<keyword evidence="1" id="KW-0472">Membrane</keyword>
<organism evidence="3 4">
    <name type="scientific">Cryobacterium tepidiphilum</name>
    <dbReference type="NCBI Taxonomy" id="2486026"/>
    <lineage>
        <taxon>Bacteria</taxon>
        <taxon>Bacillati</taxon>
        <taxon>Actinomycetota</taxon>
        <taxon>Actinomycetes</taxon>
        <taxon>Micrococcales</taxon>
        <taxon>Microbacteriaceae</taxon>
        <taxon>Cryobacterium</taxon>
    </lineage>
</organism>
<accession>A0A3M8LGL1</accession>
<sequence>MLNNLAGWHVLIILGVLVLITVVVAAIILVVIRLARRNARPVSSSPNPVDQIQKLAQLRDQGLLTETEYEAKRVELLGRI</sequence>
<name>A0A3M8LGL1_9MICO</name>
<keyword evidence="1" id="KW-0812">Transmembrane</keyword>
<feature type="transmembrane region" description="Helical" evidence="1">
    <location>
        <begin position="6"/>
        <end position="32"/>
    </location>
</feature>
<keyword evidence="1" id="KW-1133">Transmembrane helix</keyword>
<dbReference type="RefSeq" id="WP_123045505.1">
    <property type="nucleotide sequence ID" value="NZ_RDSR01000008.1"/>
</dbReference>
<reference evidence="3 4" key="1">
    <citation type="submission" date="2018-11" db="EMBL/GenBank/DDBJ databases">
        <title>Cryobacterium sp. nov., isolated from rhizosphere soil of lettuce.</title>
        <authorList>
            <person name="Wang Y."/>
        </authorList>
    </citation>
    <scope>NUCLEOTIDE SEQUENCE [LARGE SCALE GENOMIC DNA]</scope>
    <source>
        <strain evidence="3 4">NEAU-85</strain>
    </source>
</reference>
<dbReference type="OrthoDB" id="5125821at2"/>
<dbReference type="Pfam" id="PF09851">
    <property type="entry name" value="SHOCT"/>
    <property type="match status" value="1"/>
</dbReference>
<evidence type="ECO:0000256" key="1">
    <source>
        <dbReference type="SAM" id="Phobius"/>
    </source>
</evidence>
<comment type="caution">
    <text evidence="3">The sequence shown here is derived from an EMBL/GenBank/DDBJ whole genome shotgun (WGS) entry which is preliminary data.</text>
</comment>
<evidence type="ECO:0000259" key="2">
    <source>
        <dbReference type="Pfam" id="PF09851"/>
    </source>
</evidence>
<dbReference type="AlphaFoldDB" id="A0A3M8LGL1"/>
<dbReference type="InterPro" id="IPR018649">
    <property type="entry name" value="SHOCT"/>
</dbReference>
<protein>
    <submittedName>
        <fullName evidence="3">SHOCT domain-containing protein</fullName>
    </submittedName>
</protein>
<feature type="domain" description="SHOCT" evidence="2">
    <location>
        <begin position="50"/>
        <end position="73"/>
    </location>
</feature>
<proteinExistence type="predicted"/>
<evidence type="ECO:0000313" key="3">
    <source>
        <dbReference type="EMBL" id="RNE63628.1"/>
    </source>
</evidence>
<evidence type="ECO:0000313" key="4">
    <source>
        <dbReference type="Proteomes" id="UP000279859"/>
    </source>
</evidence>